<dbReference type="Proteomes" id="UP000275652">
    <property type="component" value="Unassembled WGS sequence"/>
</dbReference>
<organism evidence="1 2">
    <name type="scientific">Aphanomyces astaci</name>
    <name type="common">Crayfish plague agent</name>
    <dbReference type="NCBI Taxonomy" id="112090"/>
    <lineage>
        <taxon>Eukaryota</taxon>
        <taxon>Sar</taxon>
        <taxon>Stramenopiles</taxon>
        <taxon>Oomycota</taxon>
        <taxon>Saprolegniomycetes</taxon>
        <taxon>Saprolegniales</taxon>
        <taxon>Verrucalvaceae</taxon>
        <taxon>Aphanomyces</taxon>
    </lineage>
</organism>
<proteinExistence type="predicted"/>
<dbReference type="AlphaFoldDB" id="A0A9X8HDH0"/>
<evidence type="ECO:0000313" key="1">
    <source>
        <dbReference type="EMBL" id="RLO10479.1"/>
    </source>
</evidence>
<gene>
    <name evidence="1" type="ORF">DYB28_003375</name>
</gene>
<evidence type="ECO:0000313" key="2">
    <source>
        <dbReference type="Proteomes" id="UP000275652"/>
    </source>
</evidence>
<protein>
    <recommendedName>
        <fullName evidence="3">DDE-1 domain-containing protein</fullName>
    </recommendedName>
</protein>
<comment type="caution">
    <text evidence="1">The sequence shown here is derived from an EMBL/GenBank/DDBJ whole genome shotgun (WGS) entry which is preliminary data.</text>
</comment>
<accession>A0A9X8HDH0</accession>
<reference evidence="1 2" key="1">
    <citation type="journal article" date="2018" name="J. Invertebr. Pathol.">
        <title>New genotyping method for the causative agent of crayfish plague (Aphanomyces astaci) based on whole genome data.</title>
        <authorList>
            <person name="Minardi D."/>
            <person name="Studholme D.J."/>
            <person name="van der Giezen M."/>
            <person name="Pretto T."/>
            <person name="Oidtmann B."/>
        </authorList>
    </citation>
    <scope>NUCLEOTIDE SEQUENCE [LARGE SCALE GENOMIC DNA]</scope>
    <source>
        <strain evidence="1 2">KB13</strain>
    </source>
</reference>
<name>A0A9X8HDH0_APHAT</name>
<dbReference type="EMBL" id="QUTI01017913">
    <property type="protein sequence ID" value="RLO10479.1"/>
    <property type="molecule type" value="Genomic_DNA"/>
</dbReference>
<evidence type="ECO:0008006" key="3">
    <source>
        <dbReference type="Google" id="ProtNLM"/>
    </source>
</evidence>
<sequence>MPRRRHQMYTIGEKRKLLALFDELNISSREFCKRKDIPRSTRMDWLKARQKLSTAIINAKRKTLGGQGARPTMPFKNELLSFIKDVHREEHILTSMHMITYMKTHQAAWLEAYQRYNFSQRVPCLTKMPSVEMTTLCDKFAEKFWNNYHMYEPCDVINVDETAVHYEMSPGKIWVEKRKSARVDNAQKHSDQLTAVLTCTANVDKLPILFIVHGTPGDLIDKHELKTYPEGLFYDVQESAWMDGRVWKAVCQPLEVGVMGPFKKLLRTLWLEEKPVTTAAEKRLAMIKRSIATWERITPAGIKSSFRKTLPRPEIVIV</sequence>